<evidence type="ECO:0000256" key="1">
    <source>
        <dbReference type="ARBA" id="ARBA00022669"/>
    </source>
</evidence>
<keyword evidence="6" id="KW-0175">Coiled coil</keyword>
<feature type="signal peptide" evidence="7">
    <location>
        <begin position="1"/>
        <end position="21"/>
    </location>
</feature>
<evidence type="ECO:0000256" key="2">
    <source>
        <dbReference type="ARBA" id="ARBA00022729"/>
    </source>
</evidence>
<proteinExistence type="evidence at transcript level"/>
<organism evidence="9">
    <name type="scientific">Chelonus inanitus</name>
    <dbReference type="NCBI Taxonomy" id="49201"/>
    <lineage>
        <taxon>Eukaryota</taxon>
        <taxon>Metazoa</taxon>
        <taxon>Ecdysozoa</taxon>
        <taxon>Arthropoda</taxon>
        <taxon>Hexapoda</taxon>
        <taxon>Insecta</taxon>
        <taxon>Pterygota</taxon>
        <taxon>Neoptera</taxon>
        <taxon>Endopterygota</taxon>
        <taxon>Hymenoptera</taxon>
        <taxon>Apocrita</taxon>
        <taxon>Ichneumonoidea</taxon>
        <taxon>Braconidae</taxon>
        <taxon>Cheloninae</taxon>
        <taxon>Chelonus</taxon>
    </lineage>
</organism>
<dbReference type="InterPro" id="IPR002557">
    <property type="entry name" value="Chitin-bd_dom"/>
</dbReference>
<feature type="domain" description="Chitin-binding type-2" evidence="8">
    <location>
        <begin position="26"/>
        <end position="72"/>
    </location>
</feature>
<dbReference type="PROSITE" id="PS50940">
    <property type="entry name" value="CHIT_BIND_II"/>
    <property type="match status" value="2"/>
</dbReference>
<sequence>MLVSYVFWVMALTLLSSKVNGAHFLSNLCTENKIGTYPYPGVNDVYFECEYGNATIYACPLGTNFNPIFMICSKGDVPYERKDCFNNGLYLPHPFDCTKFIICLNSKIKVIDCKFPMVYSIDTRRCEYRYRVSACRGTSAIISLRTDLNTYIHYNSNEILDKKRDLLHELTDLDEDVKEELDELNVDSSQLNRKLDAPIQNEVDDDDILYSSKKNSPDKISINFSNTIP</sequence>
<keyword evidence="4" id="KW-1015">Disulfide bond</keyword>
<dbReference type="SMART" id="SM00494">
    <property type="entry name" value="ChtBD2"/>
    <property type="match status" value="2"/>
</dbReference>
<keyword evidence="1" id="KW-0147">Chitin-binding</keyword>
<keyword evidence="3" id="KW-0677">Repeat</keyword>
<evidence type="ECO:0000259" key="8">
    <source>
        <dbReference type="PROSITE" id="PS50940"/>
    </source>
</evidence>
<protein>
    <submittedName>
        <fullName evidence="9">Venom protein Ci-220</fullName>
    </submittedName>
</protein>
<dbReference type="PANTHER" id="PTHR23301:SF0">
    <property type="entry name" value="CHITIN-BINDING TYPE-2 DOMAIN-CONTAINING PROTEIN-RELATED"/>
    <property type="match status" value="1"/>
</dbReference>
<evidence type="ECO:0000256" key="3">
    <source>
        <dbReference type="ARBA" id="ARBA00022737"/>
    </source>
</evidence>
<evidence type="ECO:0000256" key="6">
    <source>
        <dbReference type="SAM" id="Coils"/>
    </source>
</evidence>
<dbReference type="InterPro" id="IPR051940">
    <property type="entry name" value="Chitin_bind-dev_reg"/>
</dbReference>
<dbReference type="SUPFAM" id="SSF57625">
    <property type="entry name" value="Invertebrate chitin-binding proteins"/>
    <property type="match status" value="2"/>
</dbReference>
<evidence type="ECO:0000256" key="5">
    <source>
        <dbReference type="ARBA" id="ARBA00023180"/>
    </source>
</evidence>
<dbReference type="InterPro" id="IPR036508">
    <property type="entry name" value="Chitin-bd_dom_sf"/>
</dbReference>
<evidence type="ECO:0000256" key="4">
    <source>
        <dbReference type="ARBA" id="ARBA00023157"/>
    </source>
</evidence>
<feature type="non-terminal residue" evidence="9">
    <location>
        <position position="229"/>
    </location>
</feature>
<dbReference type="PANTHER" id="PTHR23301">
    <property type="entry name" value="CHITIN BINDING PERITROPHIN-A"/>
    <property type="match status" value="1"/>
</dbReference>
<keyword evidence="2 7" id="KW-0732">Signal</keyword>
<feature type="domain" description="Chitin-binding type-2" evidence="8">
    <location>
        <begin position="81"/>
        <end position="137"/>
    </location>
</feature>
<name>E6ZCL1_9HYME</name>
<feature type="coiled-coil region" evidence="6">
    <location>
        <begin position="163"/>
        <end position="194"/>
    </location>
</feature>
<feature type="chain" id="PRO_5003216542" evidence="7">
    <location>
        <begin position="22"/>
        <end position="229"/>
    </location>
</feature>
<dbReference type="GO" id="GO:0008061">
    <property type="term" value="F:chitin binding"/>
    <property type="evidence" value="ECO:0007669"/>
    <property type="project" value="UniProtKB-KW"/>
</dbReference>
<keyword evidence="5" id="KW-0325">Glycoprotein</keyword>
<dbReference type="AlphaFoldDB" id="E6ZCL1"/>
<evidence type="ECO:0000256" key="7">
    <source>
        <dbReference type="SAM" id="SignalP"/>
    </source>
</evidence>
<dbReference type="EMBL" id="FN908692">
    <property type="protein sequence ID" value="CBM69280.1"/>
    <property type="molecule type" value="mRNA"/>
</dbReference>
<evidence type="ECO:0000313" key="9">
    <source>
        <dbReference type="EMBL" id="CBM69280.1"/>
    </source>
</evidence>
<reference evidence="9" key="1">
    <citation type="journal article" date="2010" name="BMC Genomics">
        <title>The venom composition of the parasitic wasp Chelonus inanitus resolved by combined expressed sequence tags analysis and proteomic approach.</title>
        <authorList>
            <person name="Vincent B."/>
            <person name="Kaeslin M."/>
            <person name="Roth T."/>
            <person name="Heller M."/>
            <person name="Poulain J."/>
            <person name="Cousserans F."/>
            <person name="Schaller J."/>
            <person name="Poirie M."/>
            <person name="Lanzrein B."/>
            <person name="Drezen J.-M."/>
            <person name="Moreau S.J.M."/>
        </authorList>
    </citation>
    <scope>NUCLEOTIDE SEQUENCE</scope>
    <source>
        <tissue evidence="9">Venom glands</tissue>
    </source>
</reference>
<dbReference type="Gene3D" id="2.170.140.10">
    <property type="entry name" value="Chitin binding domain"/>
    <property type="match status" value="2"/>
</dbReference>
<accession>E6ZCL1</accession>
<dbReference type="Pfam" id="PF01607">
    <property type="entry name" value="CBM_14"/>
    <property type="match status" value="2"/>
</dbReference>
<dbReference type="GO" id="GO:0005576">
    <property type="term" value="C:extracellular region"/>
    <property type="evidence" value="ECO:0007669"/>
    <property type="project" value="InterPro"/>
</dbReference>